<evidence type="ECO:0000313" key="7">
    <source>
        <dbReference type="Proteomes" id="UP000198287"/>
    </source>
</evidence>
<comment type="cofactor">
    <cofactor evidence="1">
        <name>FAD</name>
        <dbReference type="ChEBI" id="CHEBI:57692"/>
    </cofactor>
</comment>
<keyword evidence="4" id="KW-0274">FAD</keyword>
<dbReference type="Pfam" id="PF05199">
    <property type="entry name" value="GMC_oxred_C"/>
    <property type="match status" value="1"/>
</dbReference>
<accession>A0A226EZM9</accession>
<dbReference type="Proteomes" id="UP000198287">
    <property type="component" value="Unassembled WGS sequence"/>
</dbReference>
<evidence type="ECO:0000313" key="6">
    <source>
        <dbReference type="EMBL" id="OXA62126.1"/>
    </source>
</evidence>
<dbReference type="PROSITE" id="PS00624">
    <property type="entry name" value="GMC_OXRED_2"/>
    <property type="match status" value="1"/>
</dbReference>
<dbReference type="GO" id="GO:0050660">
    <property type="term" value="F:flavin adenine dinucleotide binding"/>
    <property type="evidence" value="ECO:0007669"/>
    <property type="project" value="InterPro"/>
</dbReference>
<dbReference type="InterPro" id="IPR012132">
    <property type="entry name" value="GMC_OxRdtase"/>
</dbReference>
<dbReference type="OrthoDB" id="269227at2759"/>
<dbReference type="InterPro" id="IPR036188">
    <property type="entry name" value="FAD/NAD-bd_sf"/>
</dbReference>
<dbReference type="GO" id="GO:0016614">
    <property type="term" value="F:oxidoreductase activity, acting on CH-OH group of donors"/>
    <property type="evidence" value="ECO:0007669"/>
    <property type="project" value="InterPro"/>
</dbReference>
<dbReference type="PANTHER" id="PTHR11552">
    <property type="entry name" value="GLUCOSE-METHANOL-CHOLINE GMC OXIDOREDUCTASE"/>
    <property type="match status" value="1"/>
</dbReference>
<sequence length="647" mass="71730">MSTLSSIPGFLPILELISTPLPAFLITLSLTTIPYFVIKLSVTSQYLDLFRMLSSNLESQLGYNRKHNSLQNEFDFIVVGGGSAGSAVAARLSEQYQVLLIEAGGDPHPLTYVPLMAEALVNLPMIDWQYTTEPLNNSGFVWPNQKMSWPRGKSLGGSSNSNNMIYMRGNPEDFNNWARYTGDERWSYANVEPIFKRMEDYDGHWKGSSHHGEGGPLRIEKSNYDPSASYWLKAGKELGKRVLDQNAFQSEGFSPLDVTQKGGARFSTFRGYIEPNFNNPNLTIHRYSIATKIHFDSGMKAIGVTYYRHANKKYASAKNEIIISCGAINSPKLLLLSGIGPKEQLDSFNINTLVNLKVGENLQDHVLGMAGPFLLGKNVSFLRFRDLTPIAATEYLALGKGPLSSPSGISATGLISSQQNDNKNWPDILMMHVARGIDKNMGKELEQVLGMKLNSGLSKFFEYNAMNDSNFVFVAVGRPKSRGYIKLASNDPFVKPLINPNYFSDEGGADLDVLIQGIQFAVKVYENTTAFKELGARLAPNHFPGCEDHAMKSRSYWECFIRQNPHTMFHPSGTCKMGPLDHPDSVVDSELRVIGTKGLRVADSSIMPFICNANLNSPTIMIGEMCADLVKNDWPNITPEKNVTITV</sequence>
<dbReference type="InterPro" id="IPR000172">
    <property type="entry name" value="GMC_OxRdtase_N"/>
</dbReference>
<dbReference type="AlphaFoldDB" id="A0A226EZM9"/>
<dbReference type="Pfam" id="PF00732">
    <property type="entry name" value="GMC_oxred_N"/>
    <property type="match status" value="1"/>
</dbReference>
<dbReference type="OMA" id="HNDPSPI"/>
<comment type="similarity">
    <text evidence="2">Belongs to the GMC oxidoreductase family.</text>
</comment>
<keyword evidence="3" id="KW-0285">Flavoprotein</keyword>
<dbReference type="PIRSF" id="PIRSF000137">
    <property type="entry name" value="Alcohol_oxidase"/>
    <property type="match status" value="1"/>
</dbReference>
<gene>
    <name evidence="6" type="ORF">Fcan01_01738</name>
</gene>
<comment type="caution">
    <text evidence="6">The sequence shown here is derived from an EMBL/GenBank/DDBJ whole genome shotgun (WGS) entry which is preliminary data.</text>
</comment>
<dbReference type="InterPro" id="IPR007867">
    <property type="entry name" value="GMC_OxRtase_C"/>
</dbReference>
<proteinExistence type="inferred from homology"/>
<dbReference type="EMBL" id="LNIX01000001">
    <property type="protein sequence ID" value="OXA62126.1"/>
    <property type="molecule type" value="Genomic_DNA"/>
</dbReference>
<evidence type="ECO:0000259" key="5">
    <source>
        <dbReference type="PROSITE" id="PS00624"/>
    </source>
</evidence>
<dbReference type="Gene3D" id="3.30.560.10">
    <property type="entry name" value="Glucose Oxidase, domain 3"/>
    <property type="match status" value="1"/>
</dbReference>
<evidence type="ECO:0000256" key="2">
    <source>
        <dbReference type="ARBA" id="ARBA00010790"/>
    </source>
</evidence>
<evidence type="ECO:0000256" key="4">
    <source>
        <dbReference type="ARBA" id="ARBA00022827"/>
    </source>
</evidence>
<evidence type="ECO:0000256" key="3">
    <source>
        <dbReference type="ARBA" id="ARBA00022630"/>
    </source>
</evidence>
<evidence type="ECO:0000256" key="1">
    <source>
        <dbReference type="ARBA" id="ARBA00001974"/>
    </source>
</evidence>
<reference evidence="6 7" key="1">
    <citation type="submission" date="2015-12" db="EMBL/GenBank/DDBJ databases">
        <title>The genome of Folsomia candida.</title>
        <authorList>
            <person name="Faddeeva A."/>
            <person name="Derks M.F."/>
            <person name="Anvar Y."/>
            <person name="Smit S."/>
            <person name="Van Straalen N."/>
            <person name="Roelofs D."/>
        </authorList>
    </citation>
    <scope>NUCLEOTIDE SEQUENCE [LARGE SCALE GENOMIC DNA]</scope>
    <source>
        <strain evidence="6 7">VU population</strain>
        <tissue evidence="6">Whole body</tissue>
    </source>
</reference>
<keyword evidence="7" id="KW-1185">Reference proteome</keyword>
<protein>
    <submittedName>
        <fullName evidence="6">Glucose dehydrogenase [FAD, quinone]</fullName>
    </submittedName>
</protein>
<dbReference type="SUPFAM" id="SSF51905">
    <property type="entry name" value="FAD/NAD(P)-binding domain"/>
    <property type="match status" value="1"/>
</dbReference>
<organism evidence="6 7">
    <name type="scientific">Folsomia candida</name>
    <name type="common">Springtail</name>
    <dbReference type="NCBI Taxonomy" id="158441"/>
    <lineage>
        <taxon>Eukaryota</taxon>
        <taxon>Metazoa</taxon>
        <taxon>Ecdysozoa</taxon>
        <taxon>Arthropoda</taxon>
        <taxon>Hexapoda</taxon>
        <taxon>Collembola</taxon>
        <taxon>Entomobryomorpha</taxon>
        <taxon>Isotomoidea</taxon>
        <taxon>Isotomidae</taxon>
        <taxon>Proisotominae</taxon>
        <taxon>Folsomia</taxon>
    </lineage>
</organism>
<name>A0A226EZM9_FOLCA</name>
<dbReference type="SUPFAM" id="SSF54373">
    <property type="entry name" value="FAD-linked reductases, C-terminal domain"/>
    <property type="match status" value="1"/>
</dbReference>
<dbReference type="PANTHER" id="PTHR11552:SF147">
    <property type="entry name" value="CHOLINE DEHYDROGENASE, MITOCHONDRIAL"/>
    <property type="match status" value="1"/>
</dbReference>
<dbReference type="Gene3D" id="3.50.50.60">
    <property type="entry name" value="FAD/NAD(P)-binding domain"/>
    <property type="match status" value="1"/>
</dbReference>
<feature type="domain" description="Glucose-methanol-choline oxidoreductase N-terminal" evidence="5">
    <location>
        <begin position="326"/>
        <end position="340"/>
    </location>
</feature>